<dbReference type="AlphaFoldDB" id="A0A564G3Y2"/>
<dbReference type="SMART" id="SM00530">
    <property type="entry name" value="HTH_XRE"/>
    <property type="match status" value="1"/>
</dbReference>
<dbReference type="Gene3D" id="1.10.260.40">
    <property type="entry name" value="lambda repressor-like DNA-binding domains"/>
    <property type="match status" value="1"/>
</dbReference>
<gene>
    <name evidence="4" type="primary">sutR_2</name>
    <name evidence="3" type="synonym">sutR_1</name>
    <name evidence="3" type="ORF">IFDJLNFL_3793</name>
    <name evidence="4" type="ORF">MTDSW087_04393</name>
</gene>
<dbReference type="InterPro" id="IPR011051">
    <property type="entry name" value="RmlC_Cupin_sf"/>
</dbReference>
<dbReference type="InterPro" id="IPR001387">
    <property type="entry name" value="Cro/C1-type_HTH"/>
</dbReference>
<dbReference type="GO" id="GO:0005829">
    <property type="term" value="C:cytosol"/>
    <property type="evidence" value="ECO:0007669"/>
    <property type="project" value="TreeGrafter"/>
</dbReference>
<evidence type="ECO:0000256" key="1">
    <source>
        <dbReference type="ARBA" id="ARBA00023125"/>
    </source>
</evidence>
<evidence type="ECO:0000313" key="3">
    <source>
        <dbReference type="EMBL" id="GJD57880.1"/>
    </source>
</evidence>
<dbReference type="SUPFAM" id="SSF47413">
    <property type="entry name" value="lambda repressor-like DNA-binding domains"/>
    <property type="match status" value="1"/>
</dbReference>
<accession>A0A564G3Y2</accession>
<dbReference type="GO" id="GO:0003677">
    <property type="term" value="F:DNA binding"/>
    <property type="evidence" value="ECO:0007669"/>
    <property type="project" value="UniProtKB-KW"/>
</dbReference>
<organism evidence="4 5">
    <name type="scientific">Methylobacterium dankookense</name>
    <dbReference type="NCBI Taxonomy" id="560405"/>
    <lineage>
        <taxon>Bacteria</taxon>
        <taxon>Pseudomonadati</taxon>
        <taxon>Pseudomonadota</taxon>
        <taxon>Alphaproteobacteria</taxon>
        <taxon>Hyphomicrobiales</taxon>
        <taxon>Methylobacteriaceae</taxon>
        <taxon>Methylobacterium</taxon>
    </lineage>
</organism>
<dbReference type="EMBL" id="CABFVH010000037">
    <property type="protein sequence ID" value="VUF14668.1"/>
    <property type="molecule type" value="Genomic_DNA"/>
</dbReference>
<proteinExistence type="predicted"/>
<dbReference type="InterPro" id="IPR050807">
    <property type="entry name" value="TransReg_Diox_bact_type"/>
</dbReference>
<dbReference type="EMBL" id="BPQI01000123">
    <property type="protein sequence ID" value="GJD57880.1"/>
    <property type="molecule type" value="Genomic_DNA"/>
</dbReference>
<feature type="domain" description="HTH cro/C1-type" evidence="2">
    <location>
        <begin position="8"/>
        <end position="62"/>
    </location>
</feature>
<sequence>MSVVAQRIRALRRRRGLTVEALAAAVGIHKGHLSRVERGEKAPSVATLEAIAKALDAPMAELFGESAAETDVLVVRRADRVAVRDGAYAVEALIPGSTRRAASLYVIEPGEAFLTEDLPAHGGQEIAYVLDGEVELRVADRLIRLGPGDCATYDGALKHRLRRCGAAPASVLVVVAD</sequence>
<dbReference type="InterPro" id="IPR013096">
    <property type="entry name" value="Cupin_2"/>
</dbReference>
<dbReference type="GO" id="GO:0003700">
    <property type="term" value="F:DNA-binding transcription factor activity"/>
    <property type="evidence" value="ECO:0007669"/>
    <property type="project" value="TreeGrafter"/>
</dbReference>
<dbReference type="Pfam" id="PF07883">
    <property type="entry name" value="Cupin_2"/>
    <property type="match status" value="1"/>
</dbReference>
<reference evidence="3" key="3">
    <citation type="submission" date="2021-08" db="EMBL/GenBank/DDBJ databases">
        <authorList>
            <person name="Tani A."/>
            <person name="Ola A."/>
            <person name="Ogura Y."/>
            <person name="Katsura K."/>
            <person name="Hayashi T."/>
        </authorList>
    </citation>
    <scope>NUCLEOTIDE SEQUENCE</scope>
    <source>
        <strain evidence="3">DSM 22415</strain>
    </source>
</reference>
<dbReference type="SUPFAM" id="SSF51182">
    <property type="entry name" value="RmlC-like cupins"/>
    <property type="match status" value="1"/>
</dbReference>
<dbReference type="Proteomes" id="UP001055303">
    <property type="component" value="Unassembled WGS sequence"/>
</dbReference>
<dbReference type="Pfam" id="PF01381">
    <property type="entry name" value="HTH_3"/>
    <property type="match status" value="1"/>
</dbReference>
<dbReference type="PROSITE" id="PS50943">
    <property type="entry name" value="HTH_CROC1"/>
    <property type="match status" value="1"/>
</dbReference>
<dbReference type="CDD" id="cd02209">
    <property type="entry name" value="cupin_XRE_C"/>
    <property type="match status" value="1"/>
</dbReference>
<evidence type="ECO:0000313" key="4">
    <source>
        <dbReference type="EMBL" id="VUF14668.1"/>
    </source>
</evidence>
<protein>
    <submittedName>
        <fullName evidence="4">HTH-type transcriptional regulator SutR</fullName>
    </submittedName>
</protein>
<evidence type="ECO:0000313" key="5">
    <source>
        <dbReference type="Proteomes" id="UP000401717"/>
    </source>
</evidence>
<reference evidence="4 5" key="1">
    <citation type="submission" date="2019-06" db="EMBL/GenBank/DDBJ databases">
        <authorList>
            <person name="Rodrigo-Torres L."/>
            <person name="Arahal R. D."/>
            <person name="Lucena T."/>
        </authorList>
    </citation>
    <scope>NUCLEOTIDE SEQUENCE [LARGE SCALE GENOMIC DNA]</scope>
    <source>
        <strain evidence="4 5">SW08-7</strain>
    </source>
</reference>
<dbReference type="RefSeq" id="WP_186383952.1">
    <property type="nucleotide sequence ID" value="NZ_BPQI01000123.1"/>
</dbReference>
<dbReference type="Gene3D" id="2.60.120.10">
    <property type="entry name" value="Jelly Rolls"/>
    <property type="match status" value="1"/>
</dbReference>
<dbReference type="Proteomes" id="UP000401717">
    <property type="component" value="Unassembled WGS sequence"/>
</dbReference>
<dbReference type="InterPro" id="IPR010982">
    <property type="entry name" value="Lambda_DNA-bd_dom_sf"/>
</dbReference>
<keyword evidence="1" id="KW-0238">DNA-binding</keyword>
<dbReference type="CDD" id="cd00093">
    <property type="entry name" value="HTH_XRE"/>
    <property type="match status" value="1"/>
</dbReference>
<dbReference type="PANTHER" id="PTHR46797">
    <property type="entry name" value="HTH-TYPE TRANSCRIPTIONAL REGULATOR"/>
    <property type="match status" value="1"/>
</dbReference>
<evidence type="ECO:0000313" key="6">
    <source>
        <dbReference type="Proteomes" id="UP001055303"/>
    </source>
</evidence>
<dbReference type="PANTHER" id="PTHR46797:SF1">
    <property type="entry name" value="METHYLPHOSPHONATE SYNTHASE"/>
    <property type="match status" value="1"/>
</dbReference>
<reference evidence="3" key="2">
    <citation type="journal article" date="2021" name="Front. Microbiol.">
        <title>Comprehensive Comparative Genomics and Phenotyping of Methylobacterium Species.</title>
        <authorList>
            <person name="Alessa O."/>
            <person name="Ogura Y."/>
            <person name="Fujitani Y."/>
            <person name="Takami H."/>
            <person name="Hayashi T."/>
            <person name="Sahin N."/>
            <person name="Tani A."/>
        </authorList>
    </citation>
    <scope>NUCLEOTIDE SEQUENCE</scope>
    <source>
        <strain evidence="3">DSM 22415</strain>
    </source>
</reference>
<name>A0A564G3Y2_9HYPH</name>
<keyword evidence="6" id="KW-1185">Reference proteome</keyword>
<dbReference type="InterPro" id="IPR014710">
    <property type="entry name" value="RmlC-like_jellyroll"/>
</dbReference>
<evidence type="ECO:0000259" key="2">
    <source>
        <dbReference type="PROSITE" id="PS50943"/>
    </source>
</evidence>